<keyword evidence="3" id="KW-1185">Reference proteome</keyword>
<dbReference type="EMBL" id="JAHRIN010004360">
    <property type="protein sequence ID" value="MEQ2192939.1"/>
    <property type="molecule type" value="Genomic_DNA"/>
</dbReference>
<comment type="caution">
    <text evidence="2">The sequence shown here is derived from an EMBL/GenBank/DDBJ whole genome shotgun (WGS) entry which is preliminary data.</text>
</comment>
<evidence type="ECO:0000313" key="2">
    <source>
        <dbReference type="EMBL" id="MEQ2192939.1"/>
    </source>
</evidence>
<dbReference type="InterPro" id="IPR014851">
    <property type="entry name" value="BCS1_N"/>
</dbReference>
<organism evidence="2 3">
    <name type="scientific">Xenoophorus captivus</name>
    <dbReference type="NCBI Taxonomy" id="1517983"/>
    <lineage>
        <taxon>Eukaryota</taxon>
        <taxon>Metazoa</taxon>
        <taxon>Chordata</taxon>
        <taxon>Craniata</taxon>
        <taxon>Vertebrata</taxon>
        <taxon>Euteleostomi</taxon>
        <taxon>Actinopterygii</taxon>
        <taxon>Neopterygii</taxon>
        <taxon>Teleostei</taxon>
        <taxon>Neoteleostei</taxon>
        <taxon>Acanthomorphata</taxon>
        <taxon>Ovalentaria</taxon>
        <taxon>Atherinomorphae</taxon>
        <taxon>Cyprinodontiformes</taxon>
        <taxon>Goodeidae</taxon>
        <taxon>Xenoophorus</taxon>
    </lineage>
</organism>
<accession>A0ABV0QAZ5</accession>
<dbReference type="SMART" id="SM01024">
    <property type="entry name" value="BCS1_N"/>
    <property type="match status" value="1"/>
</dbReference>
<feature type="non-terminal residue" evidence="2">
    <location>
        <position position="1"/>
    </location>
</feature>
<evidence type="ECO:0000313" key="3">
    <source>
        <dbReference type="Proteomes" id="UP001434883"/>
    </source>
</evidence>
<dbReference type="Pfam" id="PF08740">
    <property type="entry name" value="BCS1_N"/>
    <property type="match status" value="2"/>
</dbReference>
<gene>
    <name evidence="2" type="primary">BCS1L</name>
    <name evidence="2" type="ORF">XENOCAPTIV_020254</name>
</gene>
<reference evidence="2 3" key="1">
    <citation type="submission" date="2021-06" db="EMBL/GenBank/DDBJ databases">
        <authorList>
            <person name="Palmer J.M."/>
        </authorList>
    </citation>
    <scope>NUCLEOTIDE SEQUENCE [LARGE SCALE GENOMIC DNA]</scope>
    <source>
        <strain evidence="2 3">XC_2019</strain>
        <tissue evidence="2">Muscle</tissue>
    </source>
</reference>
<feature type="domain" description="BCS1 N-terminal" evidence="1">
    <location>
        <begin position="1"/>
        <end position="105"/>
    </location>
</feature>
<dbReference type="Proteomes" id="UP001434883">
    <property type="component" value="Unassembled WGS sequence"/>
</dbReference>
<sequence length="142" mass="16679">YGRKWIRVERTREKQMVDLHTGTPWESVTFTALGRDRQIFFNILQEGTGWSVRWTCLHMKLVLCSFAARELALKQEEGRTVMYTAMGAEWRPFGFPRRRRPLSSVVLEAGVAERIVDDVKDFIGNPKWYTDRGKVEVQPFRK</sequence>
<name>A0ABV0QAZ5_9TELE</name>
<evidence type="ECO:0000259" key="1">
    <source>
        <dbReference type="SMART" id="SM01024"/>
    </source>
</evidence>
<proteinExistence type="predicted"/>
<protein>
    <submittedName>
        <fullName evidence="2">Mitochondrial chaperone</fullName>
    </submittedName>
</protein>